<dbReference type="InterPro" id="IPR011013">
    <property type="entry name" value="Gal_mutarotase_sf_dom"/>
</dbReference>
<name>A0A8X6SG79_TRICX</name>
<dbReference type="InterPro" id="IPR018052">
    <property type="entry name" value="Ald1_epimerase_CS"/>
</dbReference>
<evidence type="ECO:0000256" key="8">
    <source>
        <dbReference type="ARBA" id="ARBA00045743"/>
    </source>
</evidence>
<evidence type="ECO:0000256" key="1">
    <source>
        <dbReference type="ARBA" id="ARBA00001712"/>
    </source>
</evidence>
<dbReference type="SUPFAM" id="SSF74650">
    <property type="entry name" value="Galactose mutarotase-like"/>
    <property type="match status" value="1"/>
</dbReference>
<evidence type="ECO:0000256" key="6">
    <source>
        <dbReference type="ARBA" id="ARBA00023277"/>
    </source>
</evidence>
<comment type="function">
    <text evidence="8">Mutarotase that catalyzes the interconversion of beta-D-galactose and alpha-D-galactose during galactose metabolism. Beta-D-galactose is metabolized in the liver into glucose 1-phosphate, the primary metabolic fuel, by the action of four enzymes that constitute the Leloir pathway: GALM, GALK1 (galactokinase), GALT (galactose-1-phosphate uridylyltransferase) and GALE (UDP-galactose-4'-epimerase). Involved in the maintenance of the equilibrium between the beta- and alpha-anomers of galactose, therefore ensuring a sufficient supply of the alpha-anomer for GALK1. Also active on D-glucose although shows a preference for galactose over glucose.</text>
</comment>
<dbReference type="InterPro" id="IPR047215">
    <property type="entry name" value="Galactose_mutarotase-like"/>
</dbReference>
<keyword evidence="5" id="KW-0413">Isomerase</keyword>
<comment type="similarity">
    <text evidence="3">Belongs to the aldose epimerase family.</text>
</comment>
<keyword evidence="6" id="KW-0119">Carbohydrate metabolism</keyword>
<evidence type="ECO:0000256" key="5">
    <source>
        <dbReference type="ARBA" id="ARBA00023235"/>
    </source>
</evidence>
<dbReference type="InterPro" id="IPR014718">
    <property type="entry name" value="GH-type_carb-bd"/>
</dbReference>
<evidence type="ECO:0000256" key="4">
    <source>
        <dbReference type="ARBA" id="ARBA00021023"/>
    </source>
</evidence>
<comment type="pathway">
    <text evidence="2">Carbohydrate metabolism; galactose metabolism.</text>
</comment>
<dbReference type="GO" id="GO:0030246">
    <property type="term" value="F:carbohydrate binding"/>
    <property type="evidence" value="ECO:0007669"/>
    <property type="project" value="InterPro"/>
</dbReference>
<evidence type="ECO:0000256" key="3">
    <source>
        <dbReference type="ARBA" id="ARBA00006206"/>
    </source>
</evidence>
<comment type="caution">
    <text evidence="9">The sequence shown here is derived from an EMBL/GenBank/DDBJ whole genome shotgun (WGS) entry which is preliminary data.</text>
</comment>
<dbReference type="GO" id="GO:0033499">
    <property type="term" value="P:galactose catabolic process via UDP-galactose, Leloir pathway"/>
    <property type="evidence" value="ECO:0007669"/>
    <property type="project" value="TreeGrafter"/>
</dbReference>
<keyword evidence="10" id="KW-1185">Reference proteome</keyword>
<dbReference type="EMBL" id="BMAU01021301">
    <property type="protein sequence ID" value="GFY10840.1"/>
    <property type="molecule type" value="Genomic_DNA"/>
</dbReference>
<evidence type="ECO:0000313" key="9">
    <source>
        <dbReference type="EMBL" id="GFY10840.1"/>
    </source>
</evidence>
<dbReference type="InterPro" id="IPR008183">
    <property type="entry name" value="Aldose_1/G6P_1-epimerase"/>
</dbReference>
<accession>A0A8X6SG79</accession>
<gene>
    <name evidence="9" type="primary">GALM</name>
    <name evidence="9" type="ORF">TNCV_1123621</name>
</gene>
<proteinExistence type="inferred from homology"/>
<evidence type="ECO:0000256" key="7">
    <source>
        <dbReference type="ARBA" id="ARBA00032729"/>
    </source>
</evidence>
<dbReference type="Proteomes" id="UP000887159">
    <property type="component" value="Unassembled WGS sequence"/>
</dbReference>
<dbReference type="GO" id="GO:0006006">
    <property type="term" value="P:glucose metabolic process"/>
    <property type="evidence" value="ECO:0007669"/>
    <property type="project" value="TreeGrafter"/>
</dbReference>
<dbReference type="PANTHER" id="PTHR10091:SF0">
    <property type="entry name" value="GALACTOSE MUTAROTASE"/>
    <property type="match status" value="1"/>
</dbReference>
<dbReference type="PANTHER" id="PTHR10091">
    <property type="entry name" value="ALDOSE-1-EPIMERASE"/>
    <property type="match status" value="1"/>
</dbReference>
<organism evidence="9 10">
    <name type="scientific">Trichonephila clavipes</name>
    <name type="common">Golden silk orbweaver</name>
    <name type="synonym">Nephila clavipes</name>
    <dbReference type="NCBI Taxonomy" id="2585209"/>
    <lineage>
        <taxon>Eukaryota</taxon>
        <taxon>Metazoa</taxon>
        <taxon>Ecdysozoa</taxon>
        <taxon>Arthropoda</taxon>
        <taxon>Chelicerata</taxon>
        <taxon>Arachnida</taxon>
        <taxon>Araneae</taxon>
        <taxon>Araneomorphae</taxon>
        <taxon>Entelegynae</taxon>
        <taxon>Araneoidea</taxon>
        <taxon>Nephilidae</taxon>
        <taxon>Trichonephila</taxon>
    </lineage>
</organism>
<dbReference type="PROSITE" id="PS00545">
    <property type="entry name" value="ALDOSE_1_EPIMERASE"/>
    <property type="match status" value="1"/>
</dbReference>
<dbReference type="AlphaFoldDB" id="A0A8X6SG79"/>
<evidence type="ECO:0000313" key="10">
    <source>
        <dbReference type="Proteomes" id="UP000887159"/>
    </source>
</evidence>
<dbReference type="Pfam" id="PF01263">
    <property type="entry name" value="Aldose_epim"/>
    <property type="match status" value="1"/>
</dbReference>
<evidence type="ECO:0000256" key="2">
    <source>
        <dbReference type="ARBA" id="ARBA00004947"/>
    </source>
</evidence>
<dbReference type="Gene3D" id="2.70.98.10">
    <property type="match status" value="1"/>
</dbReference>
<protein>
    <recommendedName>
        <fullName evidence="4">Galactose mutarotase</fullName>
    </recommendedName>
    <alternativeName>
        <fullName evidence="7">Aldose 1-epimerase</fullName>
    </alternativeName>
</protein>
<dbReference type="GO" id="GO:0004034">
    <property type="term" value="F:aldose 1-epimerase activity"/>
    <property type="evidence" value="ECO:0007669"/>
    <property type="project" value="UniProtKB-EC"/>
</dbReference>
<sequence length="246" mass="27926">MISTYTERFGEIKENDGTCKTVYQYTLSCNNIELKVINYGACITSLKVPDNSGNVDDIVMGFDSLSEYINHSYYFGCTIGRFANRIAKGEFTLANKKYSLCVNNGPNHLHGGIKGFDKVVWDSEIQGNKIILSYISPAMEENYPGELTCYVTYELTDENEVIIHYKATTTEATPINLTNHSYFNLGGHRILFSDEAHFWLNGYVNKQNCRIWSEANPQVYVETPLHPEKLTVWCALWAGGILLQKR</sequence>
<comment type="catalytic activity">
    <reaction evidence="1">
        <text>alpha-D-galactose = beta-D-galactose</text>
        <dbReference type="Rhea" id="RHEA:28675"/>
        <dbReference type="ChEBI" id="CHEBI:27667"/>
        <dbReference type="ChEBI" id="CHEBI:28061"/>
        <dbReference type="EC" id="5.1.3.3"/>
    </reaction>
    <physiologicalReaction direction="right-to-left" evidence="1">
        <dbReference type="Rhea" id="RHEA:28677"/>
    </physiologicalReaction>
</comment>
<reference evidence="9" key="1">
    <citation type="submission" date="2020-08" db="EMBL/GenBank/DDBJ databases">
        <title>Multicomponent nature underlies the extraordinary mechanical properties of spider dragline silk.</title>
        <authorList>
            <person name="Kono N."/>
            <person name="Nakamura H."/>
            <person name="Mori M."/>
            <person name="Yoshida Y."/>
            <person name="Ohtoshi R."/>
            <person name="Malay A.D."/>
            <person name="Moran D.A.P."/>
            <person name="Tomita M."/>
            <person name="Numata K."/>
            <person name="Arakawa K."/>
        </authorList>
    </citation>
    <scope>NUCLEOTIDE SEQUENCE</scope>
</reference>
<dbReference type="CDD" id="cd09019">
    <property type="entry name" value="galactose_mutarotase_like"/>
    <property type="match status" value="1"/>
</dbReference>